<reference evidence="1 2" key="1">
    <citation type="submission" date="2015-02" db="EMBL/GenBank/DDBJ databases">
        <authorList>
            <person name="Ju K.-S."/>
            <person name="Doroghazi J.R."/>
            <person name="Metcalf W."/>
        </authorList>
    </citation>
    <scope>NUCLEOTIDE SEQUENCE [LARGE SCALE GENOMIC DNA]</scope>
    <source>
        <strain evidence="1 2">ATCC 31215</strain>
    </source>
</reference>
<organism evidence="1 2">
    <name type="scientific">Streptomyces rubellomurinus (strain ATCC 31215)</name>
    <dbReference type="NCBI Taxonomy" id="359131"/>
    <lineage>
        <taxon>Bacteria</taxon>
        <taxon>Bacillati</taxon>
        <taxon>Actinomycetota</taxon>
        <taxon>Actinomycetes</taxon>
        <taxon>Kitasatosporales</taxon>
        <taxon>Streptomycetaceae</taxon>
        <taxon>Streptomyces</taxon>
    </lineage>
</organism>
<name>A0A0F2TI86_STRR3</name>
<accession>A0A0F2TI86</accession>
<dbReference type="AlphaFoldDB" id="A0A0F2TI86"/>
<dbReference type="Proteomes" id="UP000033699">
    <property type="component" value="Unassembled WGS sequence"/>
</dbReference>
<evidence type="ECO:0000313" key="2">
    <source>
        <dbReference type="Proteomes" id="UP000033699"/>
    </source>
</evidence>
<proteinExistence type="predicted"/>
<evidence type="ECO:0000313" key="1">
    <source>
        <dbReference type="EMBL" id="KJS61975.1"/>
    </source>
</evidence>
<comment type="caution">
    <text evidence="1">The sequence shown here is derived from an EMBL/GenBank/DDBJ whole genome shotgun (WGS) entry which is preliminary data.</text>
</comment>
<dbReference type="EMBL" id="JZKH01000018">
    <property type="protein sequence ID" value="KJS61975.1"/>
    <property type="molecule type" value="Genomic_DNA"/>
</dbReference>
<gene>
    <name evidence="1" type="ORF">VM95_11530</name>
</gene>
<sequence length="80" mass="9138">MLCQSLAPLAGPFVRRASMLVGIRPSFRLTCAAMQIFGHWCYMAYLFVSAHFRVRQLPVSAGLYREERVLYSRLSPELSL</sequence>
<keyword evidence="2" id="KW-1185">Reference proteome</keyword>
<protein>
    <submittedName>
        <fullName evidence="1">Uncharacterized protein</fullName>
    </submittedName>
</protein>